<sequence length="296" mass="33081">MRCAGLLVLGQAINAAEDIAADAGGRGVLLQLVVRGPAANATRQRWHALHDHFEGSDEVYVARVFCDENDPNSDDDTCGALLGGRRAVYPIVLYGDCYEPEAYWGPRTLDALKALGEGIRAPCSAWRPDRCDGASKAKLEGFEAMPARGLNELARTEAVARRARVEAHEAALEEKRESLLEEWEALGTVRRTKAQRVSDELRAMREVLASRGVGWSETRAAVTFEEESYAASEIADDYEYSAYNDGYDEYDELGPYYDYEDEDAYYSEYGGGYDEDADVDESLYADYYDEYEDSRR</sequence>
<reference evidence="2" key="1">
    <citation type="submission" date="2021-01" db="EMBL/GenBank/DDBJ databases">
        <authorList>
            <person name="Corre E."/>
            <person name="Pelletier E."/>
            <person name="Niang G."/>
            <person name="Scheremetjew M."/>
            <person name="Finn R."/>
            <person name="Kale V."/>
            <person name="Holt S."/>
            <person name="Cochrane G."/>
            <person name="Meng A."/>
            <person name="Brown T."/>
            <person name="Cohen L."/>
        </authorList>
    </citation>
    <scope>NUCLEOTIDE SEQUENCE</scope>
    <source>
        <strain evidence="2">CCMP1756</strain>
    </source>
</reference>
<feature type="region of interest" description="Disordered" evidence="1">
    <location>
        <begin position="268"/>
        <end position="296"/>
    </location>
</feature>
<evidence type="ECO:0000313" key="4">
    <source>
        <dbReference type="Proteomes" id="UP000789595"/>
    </source>
</evidence>
<evidence type="ECO:0000256" key="1">
    <source>
        <dbReference type="SAM" id="MobiDB-lite"/>
    </source>
</evidence>
<evidence type="ECO:0000313" key="2">
    <source>
        <dbReference type="EMBL" id="CAE0706710.1"/>
    </source>
</evidence>
<evidence type="ECO:0008006" key="5">
    <source>
        <dbReference type="Google" id="ProtNLM"/>
    </source>
</evidence>
<dbReference type="Proteomes" id="UP000789595">
    <property type="component" value="Unassembled WGS sequence"/>
</dbReference>
<dbReference type="AlphaFoldDB" id="A0A7S4A7Z8"/>
<organism evidence="2">
    <name type="scientific">Pelagomonas calceolata</name>
    <dbReference type="NCBI Taxonomy" id="35677"/>
    <lineage>
        <taxon>Eukaryota</taxon>
        <taxon>Sar</taxon>
        <taxon>Stramenopiles</taxon>
        <taxon>Ochrophyta</taxon>
        <taxon>Pelagophyceae</taxon>
        <taxon>Pelagomonadales</taxon>
        <taxon>Pelagomonadaceae</taxon>
        <taxon>Pelagomonas</taxon>
    </lineage>
</organism>
<proteinExistence type="predicted"/>
<keyword evidence="4" id="KW-1185">Reference proteome</keyword>
<evidence type="ECO:0000313" key="3">
    <source>
        <dbReference type="EMBL" id="CAH0374507.1"/>
    </source>
</evidence>
<protein>
    <recommendedName>
        <fullName evidence="5">Thioredoxin domain-containing protein</fullName>
    </recommendedName>
</protein>
<reference evidence="3" key="2">
    <citation type="submission" date="2021-11" db="EMBL/GenBank/DDBJ databases">
        <authorList>
            <consortium name="Genoscope - CEA"/>
            <person name="William W."/>
        </authorList>
    </citation>
    <scope>NUCLEOTIDE SEQUENCE</scope>
</reference>
<dbReference type="EMBL" id="HBIW01025694">
    <property type="protein sequence ID" value="CAE0706710.1"/>
    <property type="molecule type" value="Transcribed_RNA"/>
</dbReference>
<accession>A0A7S4A7Z8</accession>
<feature type="compositionally biased region" description="Acidic residues" evidence="1">
    <location>
        <begin position="273"/>
        <end position="296"/>
    </location>
</feature>
<gene>
    <name evidence="2" type="ORF">PCAL00307_LOCUS22161</name>
    <name evidence="3" type="ORF">PECAL_4P17940</name>
</gene>
<name>A0A7S4A7Z8_9STRA</name>
<dbReference type="EMBL" id="CAKKNE010000004">
    <property type="protein sequence ID" value="CAH0374507.1"/>
    <property type="molecule type" value="Genomic_DNA"/>
</dbReference>